<evidence type="ECO:0000256" key="1">
    <source>
        <dbReference type="SAM" id="Phobius"/>
    </source>
</evidence>
<keyword evidence="1" id="KW-0472">Membrane</keyword>
<evidence type="ECO:0000313" key="2">
    <source>
        <dbReference type="EMBL" id="PAV81825.1"/>
    </source>
</evidence>
<gene>
    <name evidence="2" type="ORF">WR25_07231</name>
</gene>
<dbReference type="AlphaFoldDB" id="A0A2A2L6V7"/>
<accession>A0A2A2L6V7</accession>
<sequence length="91" mass="10746">MYAVPYPEKTFRLFRPVAFDGAIDRLNYHFTCNSMYAVPYLDKLFNLFHPVAFDGAIDRLNYHFTVCVIVWREVMFVYLLVVLPGYPARDN</sequence>
<keyword evidence="3" id="KW-1185">Reference proteome</keyword>
<dbReference type="Proteomes" id="UP000218231">
    <property type="component" value="Unassembled WGS sequence"/>
</dbReference>
<keyword evidence="1" id="KW-0812">Transmembrane</keyword>
<keyword evidence="1" id="KW-1133">Transmembrane helix</keyword>
<name>A0A2A2L6V7_9BILA</name>
<evidence type="ECO:0000313" key="3">
    <source>
        <dbReference type="Proteomes" id="UP000218231"/>
    </source>
</evidence>
<reference evidence="2 3" key="1">
    <citation type="journal article" date="2017" name="Curr. Biol.">
        <title>Genome architecture and evolution of a unichromosomal asexual nematode.</title>
        <authorList>
            <person name="Fradin H."/>
            <person name="Zegar C."/>
            <person name="Gutwein M."/>
            <person name="Lucas J."/>
            <person name="Kovtun M."/>
            <person name="Corcoran D."/>
            <person name="Baugh L.R."/>
            <person name="Kiontke K."/>
            <person name="Gunsalus K."/>
            <person name="Fitch D.H."/>
            <person name="Piano F."/>
        </authorList>
    </citation>
    <scope>NUCLEOTIDE SEQUENCE [LARGE SCALE GENOMIC DNA]</scope>
    <source>
        <strain evidence="2">PF1309</strain>
    </source>
</reference>
<comment type="caution">
    <text evidence="2">The sequence shown here is derived from an EMBL/GenBank/DDBJ whole genome shotgun (WGS) entry which is preliminary data.</text>
</comment>
<feature type="transmembrane region" description="Helical" evidence="1">
    <location>
        <begin position="62"/>
        <end position="83"/>
    </location>
</feature>
<protein>
    <submittedName>
        <fullName evidence="2">Uncharacterized protein</fullName>
    </submittedName>
</protein>
<proteinExistence type="predicted"/>
<organism evidence="2 3">
    <name type="scientific">Diploscapter pachys</name>
    <dbReference type="NCBI Taxonomy" id="2018661"/>
    <lineage>
        <taxon>Eukaryota</taxon>
        <taxon>Metazoa</taxon>
        <taxon>Ecdysozoa</taxon>
        <taxon>Nematoda</taxon>
        <taxon>Chromadorea</taxon>
        <taxon>Rhabditida</taxon>
        <taxon>Rhabditina</taxon>
        <taxon>Rhabditomorpha</taxon>
        <taxon>Rhabditoidea</taxon>
        <taxon>Rhabditidae</taxon>
        <taxon>Diploscapter</taxon>
    </lineage>
</organism>
<dbReference type="EMBL" id="LIAE01007120">
    <property type="protein sequence ID" value="PAV81825.1"/>
    <property type="molecule type" value="Genomic_DNA"/>
</dbReference>